<keyword evidence="3" id="KW-1185">Reference proteome</keyword>
<evidence type="ECO:0000256" key="1">
    <source>
        <dbReference type="SAM" id="SignalP"/>
    </source>
</evidence>
<evidence type="ECO:0000313" key="2">
    <source>
        <dbReference type="EMBL" id="MCC6072343.1"/>
    </source>
</evidence>
<organism evidence="2 3">
    <name type="scientific">Massilia agrisoli</name>
    <dbReference type="NCBI Taxonomy" id="2892444"/>
    <lineage>
        <taxon>Bacteria</taxon>
        <taxon>Pseudomonadati</taxon>
        <taxon>Pseudomonadota</taxon>
        <taxon>Betaproteobacteria</taxon>
        <taxon>Burkholderiales</taxon>
        <taxon>Oxalobacteraceae</taxon>
        <taxon>Telluria group</taxon>
        <taxon>Massilia</taxon>
    </lineage>
</organism>
<reference evidence="2 3" key="1">
    <citation type="submission" date="2021-11" db="EMBL/GenBank/DDBJ databases">
        <authorList>
            <person name="Huq M.A."/>
        </authorList>
    </citation>
    <scope>NUCLEOTIDE SEQUENCE [LARGE SCALE GENOMIC DNA]</scope>
    <source>
        <strain evidence="2 3">MAHUQ-52</strain>
    </source>
</reference>
<accession>A0ABS8IXE1</accession>
<dbReference type="Gene3D" id="3.40.50.10320">
    <property type="entry name" value="LmbE-like"/>
    <property type="match status" value="1"/>
</dbReference>
<evidence type="ECO:0000313" key="3">
    <source>
        <dbReference type="Proteomes" id="UP001198701"/>
    </source>
</evidence>
<dbReference type="SUPFAM" id="SSF102588">
    <property type="entry name" value="LmbE-like"/>
    <property type="match status" value="1"/>
</dbReference>
<feature type="chain" id="PRO_5045682186" evidence="1">
    <location>
        <begin position="23"/>
        <end position="332"/>
    </location>
</feature>
<dbReference type="InterPro" id="IPR003737">
    <property type="entry name" value="GlcNAc_PI_deacetylase-related"/>
</dbReference>
<sequence>MKPLLHASAIVLISFLSHQAAAAVFFAAHQDDVTLFMGQNAYRDIRGGHATVIVIVSAGDAGNAELPNARGITGNFDHNQQGKPYYRVRHDAHNAALGYWVSAWAPPPPLKTAERFSAEIPAVEKVLIGNVTVYNLNLADGKLSQFLPGGPYSSFQDITGRNTYTAASLKETLRQIITRNNAGRKTVLVNLPEHDPGFSEMGYNEQLMPDENGNLLKRARMDLVHTDHPDHTAVGKFVIAAINEQPATRCVYRAVYMGYAIQNLPQVMTPFEKYNQEIAVFHRMNGVLIHQGNVIRQYASSWPLAGNDDGFHRSFLGKQKWRDGGGGGTCAF</sequence>
<dbReference type="RefSeq" id="WP_229433232.1">
    <property type="nucleotide sequence ID" value="NZ_JAJHPV010000014.1"/>
</dbReference>
<comment type="caution">
    <text evidence="2">The sequence shown here is derived from an EMBL/GenBank/DDBJ whole genome shotgun (WGS) entry which is preliminary data.</text>
</comment>
<dbReference type="InterPro" id="IPR024078">
    <property type="entry name" value="LmbE-like_dom_sf"/>
</dbReference>
<dbReference type="Proteomes" id="UP001198701">
    <property type="component" value="Unassembled WGS sequence"/>
</dbReference>
<dbReference type="EMBL" id="JAJHPV010000014">
    <property type="protein sequence ID" value="MCC6072343.1"/>
    <property type="molecule type" value="Genomic_DNA"/>
</dbReference>
<proteinExistence type="predicted"/>
<keyword evidence="1" id="KW-0732">Signal</keyword>
<gene>
    <name evidence="2" type="ORF">LMJ30_15445</name>
</gene>
<feature type="signal peptide" evidence="1">
    <location>
        <begin position="1"/>
        <end position="22"/>
    </location>
</feature>
<dbReference type="Pfam" id="PF02585">
    <property type="entry name" value="PIG-L"/>
    <property type="match status" value="1"/>
</dbReference>
<protein>
    <submittedName>
        <fullName evidence="2">PIG-L family deacetylase</fullName>
    </submittedName>
</protein>
<name>A0ABS8IXE1_9BURK</name>